<evidence type="ECO:0000256" key="1">
    <source>
        <dbReference type="ARBA" id="ARBA00023002"/>
    </source>
</evidence>
<dbReference type="Pfam" id="PF00296">
    <property type="entry name" value="Bac_luciferase"/>
    <property type="match status" value="1"/>
</dbReference>
<sequence length="337" mass="35016">MRGRLSVALQSDKAAAEYAALASAVEGHGFDGLSVYSDLGFQPPMVPLMVAAGVTSRLRLGPSCLNPYLLHPVEIAGQIAALDEASGGRAYLGLSRGSWLQQVGVRQDRPLAHLKDTVEIVRRLLTGDDSGYAGTVFSLEPGFRLQYAPVRPAVDVLLGVWGPRGAALAGRCADEVKIGGSANPDMVGQMRSWLDESSVAAGRGAGAVGVTAGAVTVVDSDGDAARALARREVAMYVDVVAALDPTVQIDEDRLARLRALLAQGRPDDAGALLDDDLLDRFAMAGTPEQLVGHAMRLFDAGASRVEFGTPHGLTGAGGIALLGSSVLPAVRTELSRA</sequence>
<evidence type="ECO:0000259" key="2">
    <source>
        <dbReference type="Pfam" id="PF00296"/>
    </source>
</evidence>
<dbReference type="PANTHER" id="PTHR43244:SF1">
    <property type="entry name" value="5,10-METHYLENETETRAHYDROMETHANOPTERIN REDUCTASE"/>
    <property type="match status" value="1"/>
</dbReference>
<accession>A0ABP8LMR5</accession>
<dbReference type="RefSeq" id="WP_345218224.1">
    <property type="nucleotide sequence ID" value="NZ_BAABGN010000013.1"/>
</dbReference>
<dbReference type="EMBL" id="BAABGN010000013">
    <property type="protein sequence ID" value="GAA4431825.1"/>
    <property type="molecule type" value="Genomic_DNA"/>
</dbReference>
<dbReference type="PANTHER" id="PTHR43244">
    <property type="match status" value="1"/>
</dbReference>
<dbReference type="InterPro" id="IPR036661">
    <property type="entry name" value="Luciferase-like_sf"/>
</dbReference>
<dbReference type="Gene3D" id="3.20.20.30">
    <property type="entry name" value="Luciferase-like domain"/>
    <property type="match status" value="1"/>
</dbReference>
<evidence type="ECO:0000313" key="4">
    <source>
        <dbReference type="Proteomes" id="UP001500622"/>
    </source>
</evidence>
<organism evidence="3 4">
    <name type="scientific">Georgenia halophila</name>
    <dbReference type="NCBI Taxonomy" id="620889"/>
    <lineage>
        <taxon>Bacteria</taxon>
        <taxon>Bacillati</taxon>
        <taxon>Actinomycetota</taxon>
        <taxon>Actinomycetes</taxon>
        <taxon>Micrococcales</taxon>
        <taxon>Bogoriellaceae</taxon>
        <taxon>Georgenia</taxon>
    </lineage>
</organism>
<proteinExistence type="predicted"/>
<reference evidence="4" key="1">
    <citation type="journal article" date="2019" name="Int. J. Syst. Evol. Microbiol.">
        <title>The Global Catalogue of Microorganisms (GCM) 10K type strain sequencing project: providing services to taxonomists for standard genome sequencing and annotation.</title>
        <authorList>
            <consortium name="The Broad Institute Genomics Platform"/>
            <consortium name="The Broad Institute Genome Sequencing Center for Infectious Disease"/>
            <person name="Wu L."/>
            <person name="Ma J."/>
        </authorList>
    </citation>
    <scope>NUCLEOTIDE SEQUENCE [LARGE SCALE GENOMIC DNA]</scope>
    <source>
        <strain evidence="4">JCM 17810</strain>
    </source>
</reference>
<dbReference type="SUPFAM" id="SSF51679">
    <property type="entry name" value="Bacterial luciferase-like"/>
    <property type="match status" value="1"/>
</dbReference>
<gene>
    <name evidence="3" type="ORF">GCM10023169_36790</name>
</gene>
<feature type="domain" description="Luciferase-like" evidence="2">
    <location>
        <begin position="8"/>
        <end position="303"/>
    </location>
</feature>
<dbReference type="InterPro" id="IPR050564">
    <property type="entry name" value="F420-G6PD/mer"/>
</dbReference>
<name>A0ABP8LMR5_9MICO</name>
<comment type="caution">
    <text evidence="3">The sequence shown here is derived from an EMBL/GenBank/DDBJ whole genome shotgun (WGS) entry which is preliminary data.</text>
</comment>
<protein>
    <recommendedName>
        <fullName evidence="2">Luciferase-like domain-containing protein</fullName>
    </recommendedName>
</protein>
<evidence type="ECO:0000313" key="3">
    <source>
        <dbReference type="EMBL" id="GAA4431825.1"/>
    </source>
</evidence>
<dbReference type="Proteomes" id="UP001500622">
    <property type="component" value="Unassembled WGS sequence"/>
</dbReference>
<keyword evidence="1" id="KW-0560">Oxidoreductase</keyword>
<dbReference type="InterPro" id="IPR011251">
    <property type="entry name" value="Luciferase-like_dom"/>
</dbReference>
<keyword evidence="4" id="KW-1185">Reference proteome</keyword>